<name>A0A8S5MY52_9CAUD</name>
<dbReference type="EMBL" id="BK015014">
    <property type="protein sequence ID" value="DAD87136.1"/>
    <property type="molecule type" value="Genomic_DNA"/>
</dbReference>
<evidence type="ECO:0000313" key="1">
    <source>
        <dbReference type="EMBL" id="DAD87136.1"/>
    </source>
</evidence>
<organism evidence="1">
    <name type="scientific">Podoviridae sp. ctlSr7</name>
    <dbReference type="NCBI Taxonomy" id="2826573"/>
    <lineage>
        <taxon>Viruses</taxon>
        <taxon>Duplodnaviria</taxon>
        <taxon>Heunggongvirae</taxon>
        <taxon>Uroviricota</taxon>
        <taxon>Caudoviricetes</taxon>
    </lineage>
</organism>
<protein>
    <submittedName>
        <fullName evidence="1">Uncharacterized protein</fullName>
    </submittedName>
</protein>
<accession>A0A8S5MY52</accession>
<reference evidence="1" key="1">
    <citation type="journal article" date="2021" name="Proc. Natl. Acad. Sci. U.S.A.">
        <title>A Catalog of Tens of Thousands of Viruses from Human Metagenomes Reveals Hidden Associations with Chronic Diseases.</title>
        <authorList>
            <person name="Tisza M.J."/>
            <person name="Buck C.B."/>
        </authorList>
    </citation>
    <scope>NUCLEOTIDE SEQUENCE</scope>
    <source>
        <strain evidence="1">CtlSr7</strain>
    </source>
</reference>
<sequence length="29" mass="3163">MNALMDGIIFIMLNAQVGIEVGATGWSYF</sequence>
<proteinExistence type="predicted"/>